<accession>A0AA96VAM3</accession>
<name>A0AA96VAM3_9EURY</name>
<dbReference type="Proteomes" id="UP001302662">
    <property type="component" value="Chromosome"/>
</dbReference>
<dbReference type="AlphaFoldDB" id="A0AA96VAM3"/>
<proteinExistence type="predicted"/>
<dbReference type="KEGG" id="mees:MmiEs2_05230"/>
<evidence type="ECO:0000313" key="1">
    <source>
        <dbReference type="EMBL" id="WNY28338.1"/>
    </source>
</evidence>
<gene>
    <name evidence="1" type="ORF">MmiEs2_05230</name>
</gene>
<sequence>MYYEIDGAEGNYKNLKEIFSKIFKEKGIPHNGILTLRFDENLFVDKIEEKGNILYGRFGRLKENHSIQARNKVTMEVGDIFDKEAAKEKGVEIFSYFLIDFETGIICSVSSSGAPSLGIVCKVVEEMGEEYHCDIVRIIIAKEDVLKRLYSSNSIYSIKYELPMPSPELADLVNIPQKDIQRGQATLIGEFKNEPRIPLLENVDMRKYLPKLLKTADEKKFKQLEIRAKQTDGCVESFDLFEQFSRQKIKIEDVAGREAYKNELYPSMLKAYKERKNELKLYSDRHEFK</sequence>
<keyword evidence="2" id="KW-1185">Reference proteome</keyword>
<protein>
    <submittedName>
        <fullName evidence="1">Uncharacterized protein</fullName>
    </submittedName>
</protein>
<evidence type="ECO:0000313" key="2">
    <source>
        <dbReference type="Proteomes" id="UP001302662"/>
    </source>
</evidence>
<dbReference type="EMBL" id="CP131062">
    <property type="protein sequence ID" value="WNY28338.1"/>
    <property type="molecule type" value="Genomic_DNA"/>
</dbReference>
<reference evidence="1 2" key="1">
    <citation type="submission" date="2023-07" db="EMBL/GenBank/DDBJ databases">
        <title>Closed genome sequence of Methanimicrococcus sp. Es2.</title>
        <authorList>
            <person name="Protasov E."/>
            <person name="Platt K."/>
            <person name="Reeh H."/>
            <person name="Poehlein A."/>
            <person name="Daniel R."/>
            <person name="Brune A."/>
        </authorList>
    </citation>
    <scope>NUCLEOTIDE SEQUENCE [LARGE SCALE GENOMIC DNA]</scope>
    <source>
        <strain evidence="1 2">Es2</strain>
    </source>
</reference>
<organism evidence="1 2">
    <name type="scientific">Methanimicrococcus stummii</name>
    <dbReference type="NCBI Taxonomy" id="3028294"/>
    <lineage>
        <taxon>Archaea</taxon>
        <taxon>Methanobacteriati</taxon>
        <taxon>Methanobacteriota</taxon>
        <taxon>Stenosarchaea group</taxon>
        <taxon>Methanomicrobia</taxon>
        <taxon>Methanosarcinales</taxon>
        <taxon>Methanosarcinaceae</taxon>
        <taxon>Methanimicrococcus</taxon>
    </lineage>
</organism>